<dbReference type="GeneID" id="98345201"/>
<dbReference type="Pfam" id="PF13527">
    <property type="entry name" value="Acetyltransf_9"/>
    <property type="match status" value="1"/>
</dbReference>
<comment type="caution">
    <text evidence="3">The sequence shown here is derived from an EMBL/GenBank/DDBJ whole genome shotgun (WGS) entry which is preliminary data.</text>
</comment>
<dbReference type="AlphaFoldDB" id="A0A2K4AIR1"/>
<sequence length="174" mass="19685">MEIRKINKQDFAQVDQLIRIAFENTEHGYGNESELVDKIRQSDEYDSNLELVATINDKVVGHALLSDVYLDTEGNREIGLVLAPVVVDINHQNNGIGTQLIASLEELALMKGYGFISVLGWPSYYANLGYERASKYKIYPPFEGVPDEVFLIKELKKNELEDKNGIIHYSSAFE</sequence>
<dbReference type="Proteomes" id="UP000236395">
    <property type="component" value="Unassembled WGS sequence"/>
</dbReference>
<reference evidence="2 5" key="2">
    <citation type="submission" date="2020-10" db="EMBL/GenBank/DDBJ databases">
        <title>Phenotypic and genomic profiling of Staphylococcus argenteus in Canada and the United States and recommendations for clinical result reporting.</title>
        <authorList>
            <person name="Eshaghi A."/>
            <person name="Bommersbach C."/>
            <person name="Zitterman S."/>
            <person name="Burnham C.-A.D."/>
            <person name="Patel R."/>
            <person name="Schuetz A.N."/>
            <person name="Patel S.N."/>
            <person name="Kus J.V."/>
        </authorList>
    </citation>
    <scope>NUCLEOTIDE SEQUENCE [LARGE SCALE GENOMIC DNA]</scope>
    <source>
        <strain evidence="2 5">DSM 28300</strain>
    </source>
</reference>
<proteinExistence type="predicted"/>
<dbReference type="EMBL" id="PPQS01000029">
    <property type="protein sequence ID" value="PNZ49858.1"/>
    <property type="molecule type" value="Genomic_DNA"/>
</dbReference>
<evidence type="ECO:0000313" key="4">
    <source>
        <dbReference type="Proteomes" id="UP000236395"/>
    </source>
</evidence>
<protein>
    <submittedName>
        <fullName evidence="3">N-acetyltransferase</fullName>
    </submittedName>
</protein>
<dbReference type="InterPro" id="IPR000182">
    <property type="entry name" value="GNAT_dom"/>
</dbReference>
<dbReference type="SUPFAM" id="SSF55729">
    <property type="entry name" value="Acyl-CoA N-acyltransferases (Nat)"/>
    <property type="match status" value="1"/>
</dbReference>
<accession>A0A2K4AIR1</accession>
<keyword evidence="5" id="KW-1185">Reference proteome</keyword>
<reference evidence="3 4" key="1">
    <citation type="submission" date="2017-08" db="EMBL/GenBank/DDBJ databases">
        <title>Draft genome sequences of 64 type strains of genus Staph aureus.</title>
        <authorList>
            <person name="Cole K."/>
            <person name="Golubchik T."/>
            <person name="Russell J."/>
            <person name="Foster D."/>
            <person name="Llewelyn M."/>
            <person name="Wilson D."/>
            <person name="Crook D."/>
            <person name="Paul J."/>
        </authorList>
    </citation>
    <scope>NUCLEOTIDE SEQUENCE [LARGE SCALE GENOMIC DNA]</scope>
    <source>
        <strain evidence="3 4">DSM 28300</strain>
    </source>
</reference>
<evidence type="ECO:0000313" key="2">
    <source>
        <dbReference type="EMBL" id="MBE2129987.1"/>
    </source>
</evidence>
<dbReference type="CDD" id="cd04301">
    <property type="entry name" value="NAT_SF"/>
    <property type="match status" value="1"/>
</dbReference>
<keyword evidence="3" id="KW-0808">Transferase</keyword>
<dbReference type="GO" id="GO:0016747">
    <property type="term" value="F:acyltransferase activity, transferring groups other than amino-acyl groups"/>
    <property type="evidence" value="ECO:0007669"/>
    <property type="project" value="InterPro"/>
</dbReference>
<feature type="domain" description="N-acetyltransferase" evidence="1">
    <location>
        <begin position="1"/>
        <end position="156"/>
    </location>
</feature>
<organism evidence="3 4">
    <name type="scientific">Staphylococcus schweitzeri</name>
    <dbReference type="NCBI Taxonomy" id="1654388"/>
    <lineage>
        <taxon>Bacteria</taxon>
        <taxon>Bacillati</taxon>
        <taxon>Bacillota</taxon>
        <taxon>Bacilli</taxon>
        <taxon>Bacillales</taxon>
        <taxon>Staphylococcaceae</taxon>
        <taxon>Staphylococcus</taxon>
    </lineage>
</organism>
<name>A0A2K4AIR1_9STAP</name>
<evidence type="ECO:0000313" key="3">
    <source>
        <dbReference type="EMBL" id="PNZ49858.1"/>
    </source>
</evidence>
<dbReference type="EMBL" id="JADAMT010000030">
    <property type="protein sequence ID" value="MBE2129987.1"/>
    <property type="molecule type" value="Genomic_DNA"/>
</dbReference>
<dbReference type="InterPro" id="IPR016181">
    <property type="entry name" value="Acyl_CoA_acyltransferase"/>
</dbReference>
<dbReference type="Proteomes" id="UP000596960">
    <property type="component" value="Unassembled WGS sequence"/>
</dbReference>
<dbReference type="PROSITE" id="PS51186">
    <property type="entry name" value="GNAT"/>
    <property type="match status" value="1"/>
</dbReference>
<evidence type="ECO:0000259" key="1">
    <source>
        <dbReference type="PROSITE" id="PS51186"/>
    </source>
</evidence>
<gene>
    <name evidence="3" type="ORF">CD116_05995</name>
    <name evidence="2" type="ORF">ILQ21_13180</name>
</gene>
<dbReference type="RefSeq" id="WP_047551792.1">
    <property type="nucleotide sequence ID" value="NZ_CBCSFW010000024.1"/>
</dbReference>
<dbReference type="Gene3D" id="3.40.630.30">
    <property type="match status" value="1"/>
</dbReference>
<evidence type="ECO:0000313" key="5">
    <source>
        <dbReference type="Proteomes" id="UP000596960"/>
    </source>
</evidence>